<sequence length="244" mass="27635">MIEIVNGIIIVTLIIIIYKYFEKSSYDVVMVVSQVNGKKYLVRNLPDKQEAADLLGKLAVKLEKLVEIIKIAGYENIYNKYVKADVDKETSNSNSNGSNDKKDLIDGQKGGSSERQVLENDMKMKLKDDIARLVGNFNPDAFSETTPDSKYTSYSVNKGEKVVMCLRSKNDDEKLVKENIMSFVAIHELGHLMTKSIGHEPDFWNNMRLLLKIAIDNGLYKNIDFNKKPEPYCGINISDTPLKE</sequence>
<feature type="region of interest" description="Disordered" evidence="1">
    <location>
        <begin position="88"/>
        <end position="112"/>
    </location>
</feature>
<dbReference type="AlphaFoldDB" id="A0A6C0EYM8"/>
<dbReference type="EMBL" id="MN738996">
    <property type="protein sequence ID" value="QHT34247.1"/>
    <property type="molecule type" value="Genomic_DNA"/>
</dbReference>
<reference evidence="2" key="1">
    <citation type="journal article" date="2020" name="Nature">
        <title>Giant virus diversity and host interactions through global metagenomics.</title>
        <authorList>
            <person name="Schulz F."/>
            <person name="Roux S."/>
            <person name="Paez-Espino D."/>
            <person name="Jungbluth S."/>
            <person name="Walsh D.A."/>
            <person name="Denef V.J."/>
            <person name="McMahon K.D."/>
            <person name="Konstantinidis K.T."/>
            <person name="Eloe-Fadrosh E.A."/>
            <person name="Kyrpides N.C."/>
            <person name="Woyke T."/>
        </authorList>
    </citation>
    <scope>NUCLEOTIDE SEQUENCE</scope>
    <source>
        <strain evidence="2">GVMAG-M-3300009161-52</strain>
    </source>
</reference>
<evidence type="ECO:0000256" key="1">
    <source>
        <dbReference type="SAM" id="MobiDB-lite"/>
    </source>
</evidence>
<name>A0A6C0EYM8_9ZZZZ</name>
<evidence type="ECO:0000313" key="2">
    <source>
        <dbReference type="EMBL" id="QHT34247.1"/>
    </source>
</evidence>
<accession>A0A6C0EYM8</accession>
<dbReference type="Gene3D" id="3.30.2010.10">
    <property type="entry name" value="Metalloproteases ('zincins'), catalytic domain"/>
    <property type="match status" value="1"/>
</dbReference>
<protein>
    <submittedName>
        <fullName evidence="2">Uncharacterized protein</fullName>
    </submittedName>
</protein>
<organism evidence="2">
    <name type="scientific">viral metagenome</name>
    <dbReference type="NCBI Taxonomy" id="1070528"/>
    <lineage>
        <taxon>unclassified sequences</taxon>
        <taxon>metagenomes</taxon>
        <taxon>organismal metagenomes</taxon>
    </lineage>
</organism>
<proteinExistence type="predicted"/>